<dbReference type="AlphaFoldDB" id="A0A7S4U847"/>
<gene>
    <name evidence="1" type="ORF">NAES01612_LOCUS24491</name>
</gene>
<evidence type="ECO:0000313" key="1">
    <source>
        <dbReference type="EMBL" id="CAE2336762.1"/>
    </source>
</evidence>
<protein>
    <submittedName>
        <fullName evidence="1">Uncharacterized protein</fullName>
    </submittedName>
</protein>
<reference evidence="1" key="1">
    <citation type="submission" date="2021-01" db="EMBL/GenBank/DDBJ databases">
        <authorList>
            <person name="Corre E."/>
            <person name="Pelletier E."/>
            <person name="Niang G."/>
            <person name="Scheremetjew M."/>
            <person name="Finn R."/>
            <person name="Kale V."/>
            <person name="Holt S."/>
            <person name="Cochrane G."/>
            <person name="Meng A."/>
            <person name="Brown T."/>
            <person name="Cohen L."/>
        </authorList>
    </citation>
    <scope>NUCLEOTIDE SEQUENCE</scope>
    <source>
        <strain evidence="1">SoJaBio B1-5/56/2</strain>
    </source>
</reference>
<organism evidence="1">
    <name type="scientific">Paramoeba aestuarina</name>
    <dbReference type="NCBI Taxonomy" id="180227"/>
    <lineage>
        <taxon>Eukaryota</taxon>
        <taxon>Amoebozoa</taxon>
        <taxon>Discosea</taxon>
        <taxon>Flabellinia</taxon>
        <taxon>Dactylopodida</taxon>
        <taxon>Paramoebidae</taxon>
        <taxon>Paramoeba</taxon>
    </lineage>
</organism>
<dbReference type="EMBL" id="HBKR01037512">
    <property type="protein sequence ID" value="CAE2336762.1"/>
    <property type="molecule type" value="Transcribed_RNA"/>
</dbReference>
<proteinExistence type="predicted"/>
<name>A0A7S4U847_9EUKA</name>
<sequence length="149" mass="17157">MTGSWLFISSEKILYVAGAIDASRQTLKFNFCKNQSNLTQITQFANGVQLFFRGKENEPVEIRMERALVKEVVKAFEWCREVGNRKRTRKKSVLKRSMLKGEPQQKEHKGFEIVTVDNSEDTPLLGRNRNREDENECCMCCGEPCCVIS</sequence>
<accession>A0A7S4U847</accession>